<organism evidence="1 2">
    <name type="scientific">Candidula unifasciata</name>
    <dbReference type="NCBI Taxonomy" id="100452"/>
    <lineage>
        <taxon>Eukaryota</taxon>
        <taxon>Metazoa</taxon>
        <taxon>Spiralia</taxon>
        <taxon>Lophotrochozoa</taxon>
        <taxon>Mollusca</taxon>
        <taxon>Gastropoda</taxon>
        <taxon>Heterobranchia</taxon>
        <taxon>Euthyneura</taxon>
        <taxon>Panpulmonata</taxon>
        <taxon>Eupulmonata</taxon>
        <taxon>Stylommatophora</taxon>
        <taxon>Helicina</taxon>
        <taxon>Helicoidea</taxon>
        <taxon>Geomitridae</taxon>
        <taxon>Candidula</taxon>
    </lineage>
</organism>
<feature type="non-terminal residue" evidence="1">
    <location>
        <position position="1"/>
    </location>
</feature>
<evidence type="ECO:0000313" key="1">
    <source>
        <dbReference type="EMBL" id="CAG5128158.1"/>
    </source>
</evidence>
<evidence type="ECO:0000313" key="2">
    <source>
        <dbReference type="Proteomes" id="UP000678393"/>
    </source>
</evidence>
<gene>
    <name evidence="1" type="ORF">CUNI_LOCUS13716</name>
</gene>
<reference evidence="1" key="1">
    <citation type="submission" date="2021-04" db="EMBL/GenBank/DDBJ databases">
        <authorList>
            <consortium name="Molecular Ecology Group"/>
        </authorList>
    </citation>
    <scope>NUCLEOTIDE SEQUENCE</scope>
</reference>
<keyword evidence="2" id="KW-1185">Reference proteome</keyword>
<dbReference type="Gene3D" id="3.40.50.2300">
    <property type="match status" value="1"/>
</dbReference>
<dbReference type="SUPFAM" id="SSF53822">
    <property type="entry name" value="Periplasmic binding protein-like I"/>
    <property type="match status" value="1"/>
</dbReference>
<dbReference type="EMBL" id="CAJHNH020002952">
    <property type="protein sequence ID" value="CAG5128158.1"/>
    <property type="molecule type" value="Genomic_DNA"/>
</dbReference>
<dbReference type="InterPro" id="IPR028082">
    <property type="entry name" value="Peripla_BP_I"/>
</dbReference>
<accession>A0A8S3ZJ65</accession>
<feature type="non-terminal residue" evidence="1">
    <location>
        <position position="104"/>
    </location>
</feature>
<dbReference type="OrthoDB" id="5984008at2759"/>
<sequence>VELMPRAGDDLQKSAKEINFTVNHYIHIPGPYSALYNYQSLYTAIDRTFQETRIYVLYCRWPMLQDFVSRFHEKGLTESGEYVIVGILNDQPFEESMSTELMFS</sequence>
<comment type="caution">
    <text evidence="1">The sequence shown here is derived from an EMBL/GenBank/DDBJ whole genome shotgun (WGS) entry which is preliminary data.</text>
</comment>
<dbReference type="Proteomes" id="UP000678393">
    <property type="component" value="Unassembled WGS sequence"/>
</dbReference>
<name>A0A8S3ZJ65_9EUPU</name>
<proteinExistence type="predicted"/>
<protein>
    <submittedName>
        <fullName evidence="1">Uncharacterized protein</fullName>
    </submittedName>
</protein>
<dbReference type="AlphaFoldDB" id="A0A8S3ZJ65"/>